<dbReference type="Proteomes" id="UP001163036">
    <property type="component" value="Plasmid pVP-16-VB00198-1"/>
</dbReference>
<dbReference type="AlphaFoldDB" id="A0AA46UTA2"/>
<gene>
    <name evidence="1" type="ORF">M5598_25260</name>
</gene>
<proteinExistence type="predicted"/>
<geneLocation type="plasmid" evidence="1 2">
    <name>pVP-16-VB00198-1</name>
</geneLocation>
<evidence type="ECO:0000313" key="2">
    <source>
        <dbReference type="Proteomes" id="UP001163036"/>
    </source>
</evidence>
<accession>A0AA46UTA2</accession>
<dbReference type="EMBL" id="CP097357">
    <property type="protein sequence ID" value="UYV30319.1"/>
    <property type="molecule type" value="Genomic_DNA"/>
</dbReference>
<protein>
    <submittedName>
        <fullName evidence="1">Uncharacterized protein</fullName>
    </submittedName>
</protein>
<evidence type="ECO:0000313" key="1">
    <source>
        <dbReference type="EMBL" id="UYV30319.1"/>
    </source>
</evidence>
<sequence length="232" mass="26102">MCDQIRLNSQAIKVLKSKTVCPETSLNQQIITTHNKFARTNFKLNSDKVVIISNEFKKSCKLTSLFIHKILTLRDIETLDSVIYLNRFVGDHLIIDFDQLNHLLTHVKSGTSLPKYKKVYIIAGKEICDKRIYDANILLRNPSDNQNVFLCHLDSESESTKSNEVSESSSMLETTTSASIDSLENEDNENVLIISKNDKKTKNEKSALIADSSGDYIEGIPSFLQGKKISNG</sequence>
<keyword evidence="1" id="KW-0614">Plasmid</keyword>
<reference evidence="1" key="1">
    <citation type="submission" date="2022-05" db="EMBL/GenBank/DDBJ databases">
        <title>Megaplasmid of Vibrio parahaemolyticus.</title>
        <authorList>
            <person name="Strauch E."/>
            <person name="Borowiak M."/>
        </authorList>
    </citation>
    <scope>NUCLEOTIDE SEQUENCE</scope>
    <source>
        <strain evidence="1">16-VB00198</strain>
        <plasmid evidence="1">pVP-16-VB00198-1</plasmid>
    </source>
</reference>
<name>A0AA46UTA2_VIBPH</name>
<organism evidence="1 2">
    <name type="scientific">Vibrio parahaemolyticus</name>
    <dbReference type="NCBI Taxonomy" id="670"/>
    <lineage>
        <taxon>Bacteria</taxon>
        <taxon>Pseudomonadati</taxon>
        <taxon>Pseudomonadota</taxon>
        <taxon>Gammaproteobacteria</taxon>
        <taxon>Vibrionales</taxon>
        <taxon>Vibrionaceae</taxon>
        <taxon>Vibrio</taxon>
    </lineage>
</organism>
<dbReference type="RefSeq" id="WP_258667599.1">
    <property type="nucleotide sequence ID" value="NZ_CP062152.1"/>
</dbReference>